<evidence type="ECO:0000256" key="6">
    <source>
        <dbReference type="ARBA" id="ARBA00048184"/>
    </source>
</evidence>
<dbReference type="GO" id="GO:0043541">
    <property type="term" value="C:UDP-N-acetylglucosamine transferase complex"/>
    <property type="evidence" value="ECO:0007669"/>
    <property type="project" value="TreeGrafter"/>
</dbReference>
<dbReference type="PANTHER" id="PTHR47043">
    <property type="entry name" value="UDP-N-ACETYLGLUCOSAMINE TRANSFERASE SUBUNIT ALG13"/>
    <property type="match status" value="1"/>
</dbReference>
<dbReference type="PANTHER" id="PTHR47043:SF1">
    <property type="entry name" value="UDP-N-ACETYLGLUCOSAMINE TRANSFERASE SUBUNIT ALG13"/>
    <property type="match status" value="1"/>
</dbReference>
<evidence type="ECO:0000256" key="1">
    <source>
        <dbReference type="ARBA" id="ARBA00011198"/>
    </source>
</evidence>
<evidence type="ECO:0000256" key="2">
    <source>
        <dbReference type="ARBA" id="ARBA00012614"/>
    </source>
</evidence>
<evidence type="ECO:0000259" key="8">
    <source>
        <dbReference type="Pfam" id="PF04101"/>
    </source>
</evidence>
<evidence type="ECO:0000256" key="5">
    <source>
        <dbReference type="ARBA" id="ARBA00032061"/>
    </source>
</evidence>
<comment type="subunit">
    <text evidence="1 7">Heterodimer with ALG14 to form a functional enzyme.</text>
</comment>
<dbReference type="GO" id="GO:0006488">
    <property type="term" value="P:dolichol-linked oligosaccharide biosynthetic process"/>
    <property type="evidence" value="ECO:0007669"/>
    <property type="project" value="TreeGrafter"/>
</dbReference>
<evidence type="ECO:0000313" key="10">
    <source>
        <dbReference type="Proteomes" id="UP000799772"/>
    </source>
</evidence>
<dbReference type="SUPFAM" id="SSF53756">
    <property type="entry name" value="UDP-Glycosyltransferase/glycogen phosphorylase"/>
    <property type="match status" value="1"/>
</dbReference>
<keyword evidence="7" id="KW-0256">Endoplasmic reticulum</keyword>
<organism evidence="9 10">
    <name type="scientific">Rhizodiscina lignyota</name>
    <dbReference type="NCBI Taxonomy" id="1504668"/>
    <lineage>
        <taxon>Eukaryota</taxon>
        <taxon>Fungi</taxon>
        <taxon>Dikarya</taxon>
        <taxon>Ascomycota</taxon>
        <taxon>Pezizomycotina</taxon>
        <taxon>Dothideomycetes</taxon>
        <taxon>Pleosporomycetidae</taxon>
        <taxon>Aulographales</taxon>
        <taxon>Rhizodiscinaceae</taxon>
        <taxon>Rhizodiscina</taxon>
    </lineage>
</organism>
<dbReference type="OrthoDB" id="20273at2759"/>
<dbReference type="GO" id="GO:0004577">
    <property type="term" value="F:N-acetylglucosaminyldiphosphodolichol N-acetylglucosaminyltransferase activity"/>
    <property type="evidence" value="ECO:0007669"/>
    <property type="project" value="UniProtKB-EC"/>
</dbReference>
<comment type="function">
    <text evidence="4 7">Involved in protein N-glycosylation. Essential for the second step of the dolichol-linked oligosaccharide pathway.</text>
</comment>
<dbReference type="InterPro" id="IPR052474">
    <property type="entry name" value="UDP-GlcNAc_transferase"/>
</dbReference>
<sequence>MSHHDAEENKVSPKVCFVTIGATAAFDTLIRACFKPDFLKELSKQGYECLQVQYGRDGKILFDQLVAQVPNKEELGLLFDGFDFDADGLTDYFVHARESEGVVISHAGSGTILDVMRISAALVVVPNPELLDNHQVELAAELARQGYVVHGNLDNLVNAITDAEAVKQRRKQWPPVNSDVSQRANPLADVMEEEMGYLD</sequence>
<evidence type="ECO:0000256" key="4">
    <source>
        <dbReference type="ARBA" id="ARBA00024804"/>
    </source>
</evidence>
<comment type="subcellular location">
    <subcellularLocation>
        <location evidence="7">Endoplasmic reticulum</location>
    </subcellularLocation>
</comment>
<keyword evidence="10" id="KW-1185">Reference proteome</keyword>
<feature type="domain" description="Glycosyl transferase family 28 C-terminal" evidence="8">
    <location>
        <begin position="15"/>
        <end position="171"/>
    </location>
</feature>
<keyword evidence="7" id="KW-0328">Glycosyltransferase</keyword>
<accession>A0A9P4M888</accession>
<dbReference type="EC" id="2.4.1.141" evidence="2 7"/>
<evidence type="ECO:0000313" key="9">
    <source>
        <dbReference type="EMBL" id="KAF2096564.1"/>
    </source>
</evidence>
<dbReference type="InterPro" id="IPR007235">
    <property type="entry name" value="Glyco_trans_28_C"/>
</dbReference>
<dbReference type="AlphaFoldDB" id="A0A9P4M888"/>
<name>A0A9P4M888_9PEZI</name>
<comment type="catalytic activity">
    <reaction evidence="6">
        <text>an N-acetyl-alpha-D-glucosaminyl-diphospho-di-trans,poly-cis-dolichol + UDP-N-acetyl-alpha-D-glucosamine = an N,N'-diacetylchitobiosyl-diphospho-di-trans,poly-cis-dolichol + UDP + H(+)</text>
        <dbReference type="Rhea" id="RHEA:23380"/>
        <dbReference type="Rhea" id="RHEA-COMP:19507"/>
        <dbReference type="Rhea" id="RHEA-COMP:19510"/>
        <dbReference type="ChEBI" id="CHEBI:15378"/>
        <dbReference type="ChEBI" id="CHEBI:57269"/>
        <dbReference type="ChEBI" id="CHEBI:57705"/>
        <dbReference type="ChEBI" id="CHEBI:58223"/>
        <dbReference type="ChEBI" id="CHEBI:58427"/>
        <dbReference type="EC" id="2.4.1.141"/>
    </reaction>
</comment>
<dbReference type="Gene3D" id="3.40.50.2000">
    <property type="entry name" value="Glycogen Phosphorylase B"/>
    <property type="match status" value="1"/>
</dbReference>
<protein>
    <recommendedName>
        <fullName evidence="3 7">UDP-N-acetylglucosamine transferase subunit ALG13</fullName>
        <ecNumber evidence="2 7">2.4.1.141</ecNumber>
    </recommendedName>
    <alternativeName>
        <fullName evidence="5 7">Asparagine-linked glycosylation protein 13</fullName>
    </alternativeName>
</protein>
<keyword evidence="7" id="KW-0808">Transferase</keyword>
<dbReference type="Pfam" id="PF04101">
    <property type="entry name" value="Glyco_tran_28_C"/>
    <property type="match status" value="1"/>
</dbReference>
<proteinExistence type="inferred from homology"/>
<evidence type="ECO:0000256" key="7">
    <source>
        <dbReference type="RuleBase" id="RU362128"/>
    </source>
</evidence>
<evidence type="ECO:0000256" key="3">
    <source>
        <dbReference type="ARBA" id="ARBA00017468"/>
    </source>
</evidence>
<reference evidence="9" key="1">
    <citation type="journal article" date="2020" name="Stud. Mycol.">
        <title>101 Dothideomycetes genomes: a test case for predicting lifestyles and emergence of pathogens.</title>
        <authorList>
            <person name="Haridas S."/>
            <person name="Albert R."/>
            <person name="Binder M."/>
            <person name="Bloem J."/>
            <person name="Labutti K."/>
            <person name="Salamov A."/>
            <person name="Andreopoulos B."/>
            <person name="Baker S."/>
            <person name="Barry K."/>
            <person name="Bills G."/>
            <person name="Bluhm B."/>
            <person name="Cannon C."/>
            <person name="Castanera R."/>
            <person name="Culley D."/>
            <person name="Daum C."/>
            <person name="Ezra D."/>
            <person name="Gonzalez J."/>
            <person name="Henrissat B."/>
            <person name="Kuo A."/>
            <person name="Liang C."/>
            <person name="Lipzen A."/>
            <person name="Lutzoni F."/>
            <person name="Magnuson J."/>
            <person name="Mondo S."/>
            <person name="Nolan M."/>
            <person name="Ohm R."/>
            <person name="Pangilinan J."/>
            <person name="Park H.-J."/>
            <person name="Ramirez L."/>
            <person name="Alfaro M."/>
            <person name="Sun H."/>
            <person name="Tritt A."/>
            <person name="Yoshinaga Y."/>
            <person name="Zwiers L.-H."/>
            <person name="Turgeon B."/>
            <person name="Goodwin S."/>
            <person name="Spatafora J."/>
            <person name="Crous P."/>
            <person name="Grigoriev I."/>
        </authorList>
    </citation>
    <scope>NUCLEOTIDE SEQUENCE</scope>
    <source>
        <strain evidence="9">CBS 133067</strain>
    </source>
</reference>
<dbReference type="EMBL" id="ML978129">
    <property type="protein sequence ID" value="KAF2096564.1"/>
    <property type="molecule type" value="Genomic_DNA"/>
</dbReference>
<comment type="similarity">
    <text evidence="7">Belongs to the glycosyltransferase 28 family.</text>
</comment>
<comment type="caution">
    <text evidence="9">The sequence shown here is derived from an EMBL/GenBank/DDBJ whole genome shotgun (WGS) entry which is preliminary data.</text>
</comment>
<gene>
    <name evidence="7" type="primary">ALG13</name>
    <name evidence="9" type="ORF">NA57DRAFT_78169</name>
</gene>
<dbReference type="Proteomes" id="UP000799772">
    <property type="component" value="Unassembled WGS sequence"/>
</dbReference>